<evidence type="ECO:0000256" key="3">
    <source>
        <dbReference type="ARBA" id="ARBA00012180"/>
    </source>
</evidence>
<gene>
    <name evidence="7" type="ORF">QTP70_014618</name>
</gene>
<dbReference type="GO" id="GO:0006955">
    <property type="term" value="P:immune response"/>
    <property type="evidence" value="ECO:0007669"/>
    <property type="project" value="InterPro"/>
</dbReference>
<comment type="similarity">
    <text evidence="1">Belongs to the tumor necrosis factor family.</text>
</comment>
<proteinExistence type="inferred from homology"/>
<organism evidence="7 8">
    <name type="scientific">Hemibagrus guttatus</name>
    <dbReference type="NCBI Taxonomy" id="175788"/>
    <lineage>
        <taxon>Eukaryota</taxon>
        <taxon>Metazoa</taxon>
        <taxon>Chordata</taxon>
        <taxon>Craniata</taxon>
        <taxon>Vertebrata</taxon>
        <taxon>Euteleostomi</taxon>
        <taxon>Actinopterygii</taxon>
        <taxon>Neopterygii</taxon>
        <taxon>Teleostei</taxon>
        <taxon>Ostariophysi</taxon>
        <taxon>Siluriformes</taxon>
        <taxon>Bagridae</taxon>
        <taxon>Hemibagrus</taxon>
    </lineage>
</organism>
<dbReference type="PANTHER" id="PTHR47027">
    <property type="entry name" value="REVERSE TRANSCRIPTASE DOMAIN-CONTAINING PROTEIN"/>
    <property type="match status" value="1"/>
</dbReference>
<dbReference type="PANTHER" id="PTHR47027:SF28">
    <property type="entry name" value="ENDONUCLEASE-REVERSE TRANSCRIPTASE"/>
    <property type="match status" value="1"/>
</dbReference>
<dbReference type="GO" id="GO:0004523">
    <property type="term" value="F:RNA-DNA hybrid ribonuclease activity"/>
    <property type="evidence" value="ECO:0007669"/>
    <property type="project" value="UniProtKB-EC"/>
</dbReference>
<dbReference type="Gene3D" id="3.30.70.270">
    <property type="match status" value="1"/>
</dbReference>
<protein>
    <recommendedName>
        <fullName evidence="3">ribonuclease H</fullName>
        <ecNumber evidence="3">3.1.26.4</ecNumber>
    </recommendedName>
</protein>
<evidence type="ECO:0000256" key="2">
    <source>
        <dbReference type="ARBA" id="ARBA00010879"/>
    </source>
</evidence>
<dbReference type="InterPro" id="IPR043128">
    <property type="entry name" value="Rev_trsase/Diguanyl_cyclase"/>
</dbReference>
<dbReference type="SUPFAM" id="SSF56219">
    <property type="entry name" value="DNase I-like"/>
    <property type="match status" value="1"/>
</dbReference>
<dbReference type="Pfam" id="PF00229">
    <property type="entry name" value="TNF"/>
    <property type="match status" value="1"/>
</dbReference>
<feature type="region of interest" description="Disordered" evidence="4">
    <location>
        <begin position="676"/>
        <end position="705"/>
    </location>
</feature>
<comment type="caution">
    <text evidence="7">The sequence shown here is derived from an EMBL/GenBank/DDBJ whole genome shotgun (WGS) entry which is preliminary data.</text>
</comment>
<dbReference type="Pfam" id="PF15142">
    <property type="entry name" value="INCA1"/>
    <property type="match status" value="1"/>
</dbReference>
<name>A0AAE0PVH5_9TELE</name>
<dbReference type="GO" id="GO:0005164">
    <property type="term" value="F:tumor necrosis factor receptor binding"/>
    <property type="evidence" value="ECO:0007669"/>
    <property type="project" value="InterPro"/>
</dbReference>
<comment type="similarity">
    <text evidence="2">Belongs to the beta type-B retroviral polymerase family. HERV class-II K(HML-2) pol subfamily.</text>
</comment>
<evidence type="ECO:0000313" key="8">
    <source>
        <dbReference type="Proteomes" id="UP001274896"/>
    </source>
</evidence>
<evidence type="ECO:0000259" key="6">
    <source>
        <dbReference type="PROSITE" id="PS50878"/>
    </source>
</evidence>
<dbReference type="PROSITE" id="PS50878">
    <property type="entry name" value="RT_POL"/>
    <property type="match status" value="1"/>
</dbReference>
<evidence type="ECO:0000313" key="7">
    <source>
        <dbReference type="EMBL" id="KAK3508944.1"/>
    </source>
</evidence>
<dbReference type="SUPFAM" id="SSF49842">
    <property type="entry name" value="TNF-like"/>
    <property type="match status" value="1"/>
</dbReference>
<dbReference type="InterPro" id="IPR000477">
    <property type="entry name" value="RT_dom"/>
</dbReference>
<feature type="domain" description="Reverse transcriptase" evidence="6">
    <location>
        <begin position="261"/>
        <end position="522"/>
    </location>
</feature>
<dbReference type="InterPro" id="IPR026238">
    <property type="entry name" value="INCA1"/>
</dbReference>
<accession>A0AAE0PVH5</accession>
<dbReference type="Pfam" id="PF00078">
    <property type="entry name" value="RVT_1"/>
    <property type="match status" value="1"/>
</dbReference>
<dbReference type="InterPro" id="IPR036691">
    <property type="entry name" value="Endo/exonu/phosph_ase_sf"/>
</dbReference>
<dbReference type="GO" id="GO:0016020">
    <property type="term" value="C:membrane"/>
    <property type="evidence" value="ECO:0007669"/>
    <property type="project" value="InterPro"/>
</dbReference>
<dbReference type="AlphaFoldDB" id="A0AAE0PVH5"/>
<dbReference type="CDD" id="cd09076">
    <property type="entry name" value="L1-EN"/>
    <property type="match status" value="1"/>
</dbReference>
<dbReference type="Proteomes" id="UP001274896">
    <property type="component" value="Unassembled WGS sequence"/>
</dbReference>
<dbReference type="Gene3D" id="3.60.10.10">
    <property type="entry name" value="Endonuclease/exonuclease/phosphatase"/>
    <property type="match status" value="1"/>
</dbReference>
<reference evidence="7" key="1">
    <citation type="submission" date="2023-06" db="EMBL/GenBank/DDBJ databases">
        <title>Male Hemibagrus guttatus genome.</title>
        <authorList>
            <person name="Bian C."/>
        </authorList>
    </citation>
    <scope>NUCLEOTIDE SEQUENCE</scope>
    <source>
        <strain evidence="7">Male_cb2023</strain>
        <tissue evidence="7">Muscle</tissue>
    </source>
</reference>
<keyword evidence="8" id="KW-1185">Reference proteome</keyword>
<dbReference type="SUPFAM" id="SSF56672">
    <property type="entry name" value="DNA/RNA polymerases"/>
    <property type="match status" value="1"/>
</dbReference>
<sequence>MMERRKVDILCVQETRWKGSKARSIGAGFKLFYYGVDSKRNGVGVVLKEEFVRNVLEVKRVSDRVMSLKLEIEGVMLNVVSGYAPQVGCELEEKERFWSELDEVMESIPTGERVVIGADFNGHVGEGNRGDEEKREEHRVTYMSGGRRTQVDYILCRRGNLKEISDCKVVVGESVARQHRMVVCRMTLLVCKEKRSKIEIEKKTKWWKLKKEECCEEFRQKLRQALGGQVVLPDDWETTAEVIRETGRKVLGVSSGRRKEDKETWWWNEEVQESVQRKRLAKKKWDMDRTEENRQEYKEFQRRVKREVSKAKQKAYDELYTRLDTREGEKDLYRLARQRDRDGKDVQKVRVIKDRDGRVLTNLEKAYDRVPREELWYCMRKSGVAEKYVRVVQDMYERSRTVVRCAVGQTEEFKVEVGLHQGSALSPFLFAMVMDQLSEEVRQESPWTMMFADDIVICSESREQVEENLERWRFALERRGMKVSGSKTEYMCVNEREGSGTVRLQGEEVKKVQEFKYLGSTVQSNGECGKEVKKRVQAGWNGWRKVSGVLCERKISARIKGKVYRTVVRAAMLYGLETVSLRKRQESELEVAELKMLRRSREVHRRSAVTVCFPARDLYHSSSPSQYGEEFWEKILRYPSGKAARYDPWCGEPLTLSSREPAEMVWTGLSGGRNENLSVDTLPSPAQLMGRRKKGGGRVQRGDTAQRQAAAVTQHIGELRRKQNAIEQMKKEKWWGSTLGYTSENSCSFDVGHLSSPETLWSPTHLNTSTDYPQVFGGCKEMMDLAPGGNPMMSFAVAGTARREAERSWDTPCLDTAYVDTPLIDTPYLDMPYLDTPSVMSLLKCFRWKHAQLCDGEAMLKWSVLVYGVGVMVALLHLHYTHRGMLTELQSVRSECSNLYCYYGCPGTSLSLACGSSRGKRELSSQRKVRRKRQTEQRMFLHLVPASTYSYGERDMTVLSWAVGHSQGAGLHVSGDSITVVTEGLYFIYSQVLYEDSTMLLGHVITKRHKGVETKLMKCMMSMPPNMSTHLNTCYTAGVHFLESGSVLELSVPRASVELILSAQSTFMGIFSL</sequence>
<dbReference type="PROSITE" id="PS50049">
    <property type="entry name" value="THD_2"/>
    <property type="match status" value="1"/>
</dbReference>
<dbReference type="InterPro" id="IPR043502">
    <property type="entry name" value="DNA/RNA_pol_sf"/>
</dbReference>
<dbReference type="InterPro" id="IPR006052">
    <property type="entry name" value="TNF_dom"/>
</dbReference>
<dbReference type="Gene3D" id="2.60.120.40">
    <property type="match status" value="1"/>
</dbReference>
<dbReference type="InterPro" id="IPR005135">
    <property type="entry name" value="Endo/exonuclease/phosphatase"/>
</dbReference>
<dbReference type="Pfam" id="PF03372">
    <property type="entry name" value="Exo_endo_phos"/>
    <property type="match status" value="1"/>
</dbReference>
<evidence type="ECO:0000259" key="5">
    <source>
        <dbReference type="PROSITE" id="PS50049"/>
    </source>
</evidence>
<evidence type="ECO:0000256" key="1">
    <source>
        <dbReference type="ARBA" id="ARBA00008670"/>
    </source>
</evidence>
<evidence type="ECO:0000256" key="4">
    <source>
        <dbReference type="SAM" id="MobiDB-lite"/>
    </source>
</evidence>
<dbReference type="InterPro" id="IPR008983">
    <property type="entry name" value="Tumour_necrosis_fac-like_dom"/>
</dbReference>
<dbReference type="EC" id="3.1.26.4" evidence="3"/>
<feature type="domain" description="THD" evidence="5">
    <location>
        <begin position="939"/>
        <end position="1073"/>
    </location>
</feature>
<dbReference type="EMBL" id="JAUCMX010000027">
    <property type="protein sequence ID" value="KAK3508944.1"/>
    <property type="molecule type" value="Genomic_DNA"/>
</dbReference>